<keyword evidence="1" id="KW-1133">Transmembrane helix</keyword>
<dbReference type="InterPro" id="IPR010657">
    <property type="entry name" value="ImpA_N"/>
</dbReference>
<reference evidence="3 4" key="1">
    <citation type="journal article" date="2012" name="Science">
        <title>Ecological populations of bacteria act as socially cohesive units of antibiotic production and resistance.</title>
        <authorList>
            <person name="Cordero O.X."/>
            <person name="Wildschutte H."/>
            <person name="Kirkup B."/>
            <person name="Proehl S."/>
            <person name="Ngo L."/>
            <person name="Hussain F."/>
            <person name="Le Roux F."/>
            <person name="Mincer T."/>
            <person name="Polz M.F."/>
        </authorList>
    </citation>
    <scope>NUCLEOTIDE SEQUENCE [LARGE SCALE GENOMIC DNA]</scope>
    <source>
        <strain evidence="3 4">FF-454</strain>
    </source>
</reference>
<evidence type="ECO:0000313" key="4">
    <source>
        <dbReference type="Proteomes" id="UP000095039"/>
    </source>
</evidence>
<feature type="transmembrane region" description="Helical" evidence="1">
    <location>
        <begin position="202"/>
        <end position="222"/>
    </location>
</feature>
<dbReference type="EMBL" id="AJWN02000107">
    <property type="protein sequence ID" value="OEE57682.1"/>
    <property type="molecule type" value="Genomic_DNA"/>
</dbReference>
<gene>
    <name evidence="3" type="ORF">A1OK_17125</name>
</gene>
<feature type="domain" description="ImpA N-terminal" evidence="2">
    <location>
        <begin position="20"/>
        <end position="108"/>
    </location>
</feature>
<protein>
    <submittedName>
        <fullName evidence="3">Type VI secretion-related protein VasL</fullName>
    </submittedName>
</protein>
<comment type="caution">
    <text evidence="3">The sequence shown here is derived from an EMBL/GenBank/DDBJ whole genome shotgun (WGS) entry which is preliminary data.</text>
</comment>
<accession>A0A1E5BXP8</accession>
<name>A0A1E5BXP8_9GAMM</name>
<dbReference type="RefSeq" id="WP_016958840.1">
    <property type="nucleotide sequence ID" value="NZ_AJWN02000107.1"/>
</dbReference>
<organism evidence="3 4">
    <name type="scientific">Enterovibrio norvegicus FF-454</name>
    <dbReference type="NCBI Taxonomy" id="1185651"/>
    <lineage>
        <taxon>Bacteria</taxon>
        <taxon>Pseudomonadati</taxon>
        <taxon>Pseudomonadota</taxon>
        <taxon>Gammaproteobacteria</taxon>
        <taxon>Vibrionales</taxon>
        <taxon>Vibrionaceae</taxon>
        <taxon>Enterovibrio</taxon>
    </lineage>
</organism>
<dbReference type="PANTHER" id="PTHR37024:SF5">
    <property type="entry name" value="IMPA N-TERMINAL DOMAIN-CONTAINING PROTEIN"/>
    <property type="match status" value="1"/>
</dbReference>
<dbReference type="Proteomes" id="UP000095039">
    <property type="component" value="Unassembled WGS sequence"/>
</dbReference>
<keyword evidence="1" id="KW-0812">Transmembrane</keyword>
<sequence>MAQWMLTDIDGIKLAADDSRLKDSADYQKIRNEINRRFNPLAGSVDWEKVRTLCEKVATTEGADLLVAIYYTVASLKTQGLPGFANGLELQVAVLRDTRVDQAMPQAKRIELYRWMLGRLGEELRAMQPQLSQLRDLYRCERALQAIDRNLSQRGSEKVADLDVLGYTIFEHIDRLENSSRPNAAISPPPVEVKVKKQNASALLFVLGAMLGAAVLYGLQYVQGSRPSPTSELTIALAEPKIISLEEAQQIRSEFGAQGLKHHQSQLLNRYSDKLSLLTDADISDTFRSSLDLAESVQYLFPDSPEAQQMTESIQRWQSGVVADFDELNDRFVTARTRAANVSLLVRTGKIDQVQALAVGLENYAISLSPLIARITYAERLIQQGEFMKAETELEVLDMNLKSVVMKKMLLQRLLAKQKALASR</sequence>
<evidence type="ECO:0000313" key="3">
    <source>
        <dbReference type="EMBL" id="OEE57682.1"/>
    </source>
</evidence>
<dbReference type="AlphaFoldDB" id="A0A1E5BXP8"/>
<keyword evidence="1" id="KW-0472">Membrane</keyword>
<dbReference type="PANTHER" id="PTHR37024">
    <property type="entry name" value="TYPE VI SECRETION SYSTEM DUF2094 AND IMPA-RELATED DOMAIN PROTEIN"/>
    <property type="match status" value="1"/>
</dbReference>
<dbReference type="Pfam" id="PF06812">
    <property type="entry name" value="ImpA_N"/>
    <property type="match status" value="1"/>
</dbReference>
<proteinExistence type="predicted"/>
<evidence type="ECO:0000256" key="1">
    <source>
        <dbReference type="SAM" id="Phobius"/>
    </source>
</evidence>
<evidence type="ECO:0000259" key="2">
    <source>
        <dbReference type="Pfam" id="PF06812"/>
    </source>
</evidence>
<keyword evidence="4" id="KW-1185">Reference proteome</keyword>